<evidence type="ECO:0000256" key="5">
    <source>
        <dbReference type="ARBA" id="ARBA00022729"/>
    </source>
</evidence>
<dbReference type="InterPro" id="IPR029058">
    <property type="entry name" value="AB_hydrolase_fold"/>
</dbReference>
<evidence type="ECO:0000256" key="7">
    <source>
        <dbReference type="ARBA" id="ARBA00023277"/>
    </source>
</evidence>
<protein>
    <recommendedName>
        <fullName evidence="2">feruloyl esterase</fullName>
        <ecNumber evidence="2">3.1.1.73</ecNumber>
    </recommendedName>
</protein>
<sequence length="231" mass="25188">MVLSFHGNGKDMNSQATLSRFTDSTINPHMIAVFPNGQPGSDDGELCWEGAPYCSNPASDKVFVTDLLNYMRNNYCVDNTRIYASGKSNGGGFVDVLACSPDHGSDFAAFAMDAAALYNEADGSGCTPARSPMPILELHALQWRNKPRCTIAKRNPPVPKVDGLQTNSQGSWDYTQYDCQGISSMVVGYNVTGQEHWWISTQTNADNNGDVAPIDASTLMMTFFNNNYKPS</sequence>
<evidence type="ECO:0000256" key="9">
    <source>
        <dbReference type="ARBA" id="ARBA00034075"/>
    </source>
</evidence>
<comment type="catalytic activity">
    <reaction evidence="9">
        <text>feruloyl-polysaccharide + H2O = ferulate + polysaccharide.</text>
        <dbReference type="EC" id="3.1.1.73"/>
    </reaction>
</comment>
<proteinExistence type="predicted"/>
<comment type="subcellular location">
    <subcellularLocation>
        <location evidence="1">Secreted</location>
    </subcellularLocation>
</comment>
<gene>
    <name evidence="10" type="ORF">LTR69_008231</name>
</gene>
<evidence type="ECO:0000256" key="1">
    <source>
        <dbReference type="ARBA" id="ARBA00004613"/>
    </source>
</evidence>
<keyword evidence="8" id="KW-0624">Polysaccharide degradation</keyword>
<dbReference type="Proteomes" id="UP001345691">
    <property type="component" value="Unassembled WGS sequence"/>
</dbReference>
<keyword evidence="6" id="KW-0378">Hydrolase</keyword>
<dbReference type="SUPFAM" id="SSF53474">
    <property type="entry name" value="alpha/beta-Hydrolases"/>
    <property type="match status" value="1"/>
</dbReference>
<evidence type="ECO:0000313" key="10">
    <source>
        <dbReference type="EMBL" id="KAK5055855.1"/>
    </source>
</evidence>
<evidence type="ECO:0000256" key="4">
    <source>
        <dbReference type="ARBA" id="ARBA00022651"/>
    </source>
</evidence>
<keyword evidence="3" id="KW-0964">Secreted</keyword>
<evidence type="ECO:0000256" key="3">
    <source>
        <dbReference type="ARBA" id="ARBA00022525"/>
    </source>
</evidence>
<keyword evidence="5" id="KW-0732">Signal</keyword>
<keyword evidence="4" id="KW-0858">Xylan degradation</keyword>
<evidence type="ECO:0000313" key="11">
    <source>
        <dbReference type="Proteomes" id="UP001345691"/>
    </source>
</evidence>
<accession>A0ABR0J4T3</accession>
<keyword evidence="11" id="KW-1185">Reference proteome</keyword>
<evidence type="ECO:0000256" key="8">
    <source>
        <dbReference type="ARBA" id="ARBA00023326"/>
    </source>
</evidence>
<organism evidence="10 11">
    <name type="scientific">Exophiala sideris</name>
    <dbReference type="NCBI Taxonomy" id="1016849"/>
    <lineage>
        <taxon>Eukaryota</taxon>
        <taxon>Fungi</taxon>
        <taxon>Dikarya</taxon>
        <taxon>Ascomycota</taxon>
        <taxon>Pezizomycotina</taxon>
        <taxon>Eurotiomycetes</taxon>
        <taxon>Chaetothyriomycetidae</taxon>
        <taxon>Chaetothyriales</taxon>
        <taxon>Herpotrichiellaceae</taxon>
        <taxon>Exophiala</taxon>
    </lineage>
</organism>
<evidence type="ECO:0000256" key="2">
    <source>
        <dbReference type="ARBA" id="ARBA00013091"/>
    </source>
</evidence>
<reference evidence="10 11" key="1">
    <citation type="submission" date="2023-08" db="EMBL/GenBank/DDBJ databases">
        <title>Black Yeasts Isolated from many extreme environments.</title>
        <authorList>
            <person name="Coleine C."/>
            <person name="Stajich J.E."/>
            <person name="Selbmann L."/>
        </authorList>
    </citation>
    <scope>NUCLEOTIDE SEQUENCE [LARGE SCALE GENOMIC DNA]</scope>
    <source>
        <strain evidence="10 11">CCFEE 6328</strain>
    </source>
</reference>
<dbReference type="EMBL" id="JAVRRF010000019">
    <property type="protein sequence ID" value="KAK5055855.1"/>
    <property type="molecule type" value="Genomic_DNA"/>
</dbReference>
<keyword evidence="7" id="KW-0119">Carbohydrate metabolism</keyword>
<dbReference type="InterPro" id="IPR043595">
    <property type="entry name" value="FaeB/C/D"/>
</dbReference>
<evidence type="ECO:0000256" key="6">
    <source>
        <dbReference type="ARBA" id="ARBA00022801"/>
    </source>
</evidence>
<dbReference type="EC" id="3.1.1.73" evidence="2"/>
<dbReference type="PANTHER" id="PTHR38050">
    <property type="match status" value="1"/>
</dbReference>
<dbReference type="PANTHER" id="PTHR38050:SF2">
    <property type="entry name" value="FERULOYL ESTERASE C-RELATED"/>
    <property type="match status" value="1"/>
</dbReference>
<name>A0ABR0J4T3_9EURO</name>
<comment type="caution">
    <text evidence="10">The sequence shown here is derived from an EMBL/GenBank/DDBJ whole genome shotgun (WGS) entry which is preliminary data.</text>
</comment>
<dbReference type="Gene3D" id="3.40.50.1820">
    <property type="entry name" value="alpha/beta hydrolase"/>
    <property type="match status" value="1"/>
</dbReference>